<dbReference type="PROSITE" id="PS00237">
    <property type="entry name" value="G_PROTEIN_RECEP_F1_1"/>
    <property type="match status" value="1"/>
</dbReference>
<feature type="domain" description="G-protein coupled receptors family 1 profile" evidence="11">
    <location>
        <begin position="407"/>
        <end position="672"/>
    </location>
</feature>
<feature type="transmembrane region" description="Helical" evidence="10">
    <location>
        <begin position="618"/>
        <end position="641"/>
    </location>
</feature>
<evidence type="ECO:0000256" key="1">
    <source>
        <dbReference type="ARBA" id="ARBA00004651"/>
    </source>
</evidence>
<feature type="transmembrane region" description="Helical" evidence="10">
    <location>
        <begin position="653"/>
        <end position="674"/>
    </location>
</feature>
<dbReference type="Pfam" id="PF00001">
    <property type="entry name" value="7tm_1"/>
    <property type="match status" value="2"/>
</dbReference>
<sequence length="743" mass="84550">MRNTSEESLSNETASYYSFSSAFAIPVLSCYIIIIAVAIVGNLLVCCAIMADKNLRNNPTALLLLSLAFSDLITVTVVAPLDLEMFFVRGVWVHGELMCEIFTIIFLTSVPTSIWTLLIISIERLKNLSDPLNHFRRSPFMTRKRSLIAIIFIWLYSVVSAAIPSMGWRNAPGESLIFKGVCWFPLKRAYSVLTAFLNIFLPIIITTGIYIKIYLIARQRTRPELVGRRLPFVQENKTYLGNMKAAKTIAMFIGVFFFCWLPYSTYIIVISLCRSCWSLFPGREDEVFSFLLMCGYLTSALNPFVFALRNGSFKNTYSKLLSSALSKSPLNAKRDRRLSSLSELTFASEIPDLSDRDVQLQRIRPSETELQITEIILQNTISPLLGPWFLYPVATGYILIAAVAVIGNLLVCFAILANKKLRSKPTNLFLLSLAVSDFLTSVIAMPFDIESLILQGGWKHGAVMCLAFLTAYLITVPTSILTLLTISVDRYLNLRDPLRHFRRTQFMTKRKALILIVLIWLYCIIFAFLPVLGWPFIKRSTKNELEQCLISYSVLYNILSNFLNFVLPLVTTCVFNIMMFCIARKHNDISLNRVKSSYSSKDDAKAYASNLKAAKTTFMFVAAFFFCWQPFSYFSIVSILYGEKNWNPYPSKVFYVLLMFGYLNSALNPFLFAFRNRQFKSTYARIFTLVKRRSSRVWPRSTPSLSTFSSDVPETDNKDVRLQAVRIKGTTPDLPRRNSTSAQ</sequence>
<feature type="transmembrane region" description="Helical" evidence="10">
    <location>
        <begin position="101"/>
        <end position="125"/>
    </location>
</feature>
<comment type="subcellular location">
    <subcellularLocation>
        <location evidence="1">Cell membrane</location>
        <topology evidence="1">Multi-pass membrane protein</topology>
    </subcellularLocation>
</comment>
<protein>
    <recommendedName>
        <fullName evidence="11">G-protein coupled receptors family 1 profile domain-containing protein</fullName>
    </recommendedName>
</protein>
<name>A0ABN8NM01_9CNID</name>
<dbReference type="PANTHER" id="PTHR24247:SF278">
    <property type="entry name" value="HISTAMINE H2 RECEPTOR"/>
    <property type="match status" value="1"/>
</dbReference>
<evidence type="ECO:0000256" key="2">
    <source>
        <dbReference type="ARBA" id="ARBA00022475"/>
    </source>
</evidence>
<evidence type="ECO:0000313" key="13">
    <source>
        <dbReference type="Proteomes" id="UP001159405"/>
    </source>
</evidence>
<evidence type="ECO:0000313" key="12">
    <source>
        <dbReference type="EMBL" id="CAH3114585.1"/>
    </source>
</evidence>
<feature type="transmembrane region" description="Helical" evidence="10">
    <location>
        <begin position="188"/>
        <end position="211"/>
    </location>
</feature>
<evidence type="ECO:0000256" key="4">
    <source>
        <dbReference type="ARBA" id="ARBA00022989"/>
    </source>
</evidence>
<feature type="transmembrane region" description="Helical" evidence="10">
    <location>
        <begin position="428"/>
        <end position="447"/>
    </location>
</feature>
<keyword evidence="13" id="KW-1185">Reference proteome</keyword>
<evidence type="ECO:0000256" key="3">
    <source>
        <dbReference type="ARBA" id="ARBA00022692"/>
    </source>
</evidence>
<feature type="transmembrane region" description="Helical" evidence="10">
    <location>
        <begin position="23"/>
        <end position="49"/>
    </location>
</feature>
<feature type="transmembrane region" description="Helical" evidence="10">
    <location>
        <begin position="397"/>
        <end position="416"/>
    </location>
</feature>
<reference evidence="12 13" key="1">
    <citation type="submission" date="2022-05" db="EMBL/GenBank/DDBJ databases">
        <authorList>
            <consortium name="Genoscope - CEA"/>
            <person name="William W."/>
        </authorList>
    </citation>
    <scope>NUCLEOTIDE SEQUENCE [LARGE SCALE GENOMIC DNA]</scope>
</reference>
<keyword evidence="5 9" id="KW-0297">G-protein coupled receptor</keyword>
<dbReference type="CDD" id="cd14967">
    <property type="entry name" value="7tmA_amine_R-like"/>
    <property type="match status" value="1"/>
</dbReference>
<evidence type="ECO:0000256" key="10">
    <source>
        <dbReference type="SAM" id="Phobius"/>
    </source>
</evidence>
<evidence type="ECO:0000256" key="8">
    <source>
        <dbReference type="ARBA" id="ARBA00023224"/>
    </source>
</evidence>
<feature type="transmembrane region" description="Helical" evidence="10">
    <location>
        <begin position="513"/>
        <end position="537"/>
    </location>
</feature>
<feature type="transmembrane region" description="Helical" evidence="10">
    <location>
        <begin position="249"/>
        <end position="272"/>
    </location>
</feature>
<dbReference type="PROSITE" id="PS50262">
    <property type="entry name" value="G_PROTEIN_RECEP_F1_2"/>
    <property type="match status" value="2"/>
</dbReference>
<organism evidence="12 13">
    <name type="scientific">Porites lobata</name>
    <dbReference type="NCBI Taxonomy" id="104759"/>
    <lineage>
        <taxon>Eukaryota</taxon>
        <taxon>Metazoa</taxon>
        <taxon>Cnidaria</taxon>
        <taxon>Anthozoa</taxon>
        <taxon>Hexacorallia</taxon>
        <taxon>Scleractinia</taxon>
        <taxon>Fungiina</taxon>
        <taxon>Poritidae</taxon>
        <taxon>Porites</taxon>
    </lineage>
</organism>
<keyword evidence="6 10" id="KW-0472">Membrane</keyword>
<feature type="transmembrane region" description="Helical" evidence="10">
    <location>
        <begin position="467"/>
        <end position="492"/>
    </location>
</feature>
<evidence type="ECO:0000256" key="7">
    <source>
        <dbReference type="ARBA" id="ARBA00023170"/>
    </source>
</evidence>
<dbReference type="SMART" id="SM01381">
    <property type="entry name" value="7TM_GPCR_Srsx"/>
    <property type="match status" value="1"/>
</dbReference>
<dbReference type="InterPro" id="IPR017452">
    <property type="entry name" value="GPCR_Rhodpsn_7TM"/>
</dbReference>
<dbReference type="PANTHER" id="PTHR24247">
    <property type="entry name" value="5-HYDROXYTRYPTAMINE RECEPTOR"/>
    <property type="match status" value="1"/>
</dbReference>
<evidence type="ECO:0000256" key="5">
    <source>
        <dbReference type="ARBA" id="ARBA00023040"/>
    </source>
</evidence>
<accession>A0ABN8NM01</accession>
<evidence type="ECO:0000259" key="11">
    <source>
        <dbReference type="PROSITE" id="PS50262"/>
    </source>
</evidence>
<proteinExistence type="inferred from homology"/>
<keyword evidence="7 9" id="KW-0675">Receptor</keyword>
<dbReference type="EMBL" id="CALNXK010000027">
    <property type="protein sequence ID" value="CAH3114585.1"/>
    <property type="molecule type" value="Genomic_DNA"/>
</dbReference>
<dbReference type="InterPro" id="IPR000276">
    <property type="entry name" value="GPCR_Rhodpsn"/>
</dbReference>
<feature type="domain" description="G-protein coupled receptors family 1 profile" evidence="11">
    <location>
        <begin position="41"/>
        <end position="306"/>
    </location>
</feature>
<keyword evidence="8 9" id="KW-0807">Transducer</keyword>
<evidence type="ECO:0000256" key="6">
    <source>
        <dbReference type="ARBA" id="ARBA00023136"/>
    </source>
</evidence>
<feature type="transmembrane region" description="Helical" evidence="10">
    <location>
        <begin position="61"/>
        <end position="81"/>
    </location>
</feature>
<feature type="transmembrane region" description="Helical" evidence="10">
    <location>
        <begin position="562"/>
        <end position="583"/>
    </location>
</feature>
<evidence type="ECO:0000256" key="9">
    <source>
        <dbReference type="RuleBase" id="RU000688"/>
    </source>
</evidence>
<dbReference type="SUPFAM" id="SSF81321">
    <property type="entry name" value="Family A G protein-coupled receptor-like"/>
    <property type="match status" value="2"/>
</dbReference>
<dbReference type="Gene3D" id="1.20.1070.10">
    <property type="entry name" value="Rhodopsin 7-helix transmembrane proteins"/>
    <property type="match status" value="2"/>
</dbReference>
<keyword evidence="2" id="KW-1003">Cell membrane</keyword>
<gene>
    <name evidence="12" type="ORF">PLOB_00022985</name>
</gene>
<comment type="caution">
    <text evidence="12">The sequence shown here is derived from an EMBL/GenBank/DDBJ whole genome shotgun (WGS) entry which is preliminary data.</text>
</comment>
<comment type="similarity">
    <text evidence="9">Belongs to the G-protein coupled receptor 1 family.</text>
</comment>
<keyword evidence="3 9" id="KW-0812">Transmembrane</keyword>
<dbReference type="Proteomes" id="UP001159405">
    <property type="component" value="Unassembled WGS sequence"/>
</dbReference>
<dbReference type="PRINTS" id="PR00237">
    <property type="entry name" value="GPCRRHODOPSN"/>
</dbReference>
<keyword evidence="4 10" id="KW-1133">Transmembrane helix</keyword>
<feature type="transmembrane region" description="Helical" evidence="10">
    <location>
        <begin position="146"/>
        <end position="168"/>
    </location>
</feature>